<dbReference type="SUPFAM" id="SSF53955">
    <property type="entry name" value="Lysozyme-like"/>
    <property type="match status" value="1"/>
</dbReference>
<comment type="similarity">
    <text evidence="1">Belongs to the transglycosylase Slt family.</text>
</comment>
<keyword evidence="6" id="KW-1185">Reference proteome</keyword>
<comment type="caution">
    <text evidence="5">The sequence shown here is derived from an EMBL/GenBank/DDBJ whole genome shotgun (WGS) entry which is preliminary data.</text>
</comment>
<dbReference type="InterPro" id="IPR008258">
    <property type="entry name" value="Transglycosylase_SLT_dom_1"/>
</dbReference>
<name>A0A3P3D9P3_9RHOB</name>
<dbReference type="AlphaFoldDB" id="A0A3P3D9P3"/>
<dbReference type="EMBL" id="RRAZ01000033">
    <property type="protein sequence ID" value="RRH71073.1"/>
    <property type="molecule type" value="Genomic_DNA"/>
</dbReference>
<feature type="domain" description="Transglycosylase SLT" evidence="4">
    <location>
        <begin position="136"/>
        <end position="212"/>
    </location>
</feature>
<gene>
    <name evidence="5" type="ORF">EG244_16885</name>
</gene>
<sequence length="238" mass="25221">MSRSKPAAACNTSCRPSRSKTERYALALALLGAGALPVCAEPGADFVFRVQGDGRLISGKGTAKPRVPGSLFLFEQNDRSADKADPVPADRDHAPAPAAEVLQAIEATALRYAGHGALKAAGLTLSDWMLFYRANIEVESRYQLQALSPAGAIGPGQLMPATAADLGVDPYDWRQNLDGSARYLLQMLALFGTTELALAGYNAGPEAVRRHGGIPPYPETRSHLARVAQVVARLKGEV</sequence>
<feature type="signal peptide" evidence="3">
    <location>
        <begin position="1"/>
        <end position="40"/>
    </location>
</feature>
<dbReference type="PANTHER" id="PTHR37423:SF2">
    <property type="entry name" value="MEMBRANE-BOUND LYTIC MUREIN TRANSGLYCOSYLASE C"/>
    <property type="match status" value="1"/>
</dbReference>
<dbReference type="Proteomes" id="UP000282125">
    <property type="component" value="Unassembled WGS sequence"/>
</dbReference>
<dbReference type="PANTHER" id="PTHR37423">
    <property type="entry name" value="SOLUBLE LYTIC MUREIN TRANSGLYCOSYLASE-RELATED"/>
    <property type="match status" value="1"/>
</dbReference>
<dbReference type="Gene3D" id="1.10.530.10">
    <property type="match status" value="1"/>
</dbReference>
<dbReference type="InterPro" id="IPR023346">
    <property type="entry name" value="Lysozyme-like_dom_sf"/>
</dbReference>
<keyword evidence="3" id="KW-0732">Signal</keyword>
<accession>A0A3P3D9P3</accession>
<evidence type="ECO:0000256" key="2">
    <source>
        <dbReference type="ARBA" id="ARBA00009387"/>
    </source>
</evidence>
<dbReference type="OrthoDB" id="9815002at2"/>
<protein>
    <submittedName>
        <fullName evidence="5">Lytic transglycosylase domain-containing protein</fullName>
    </submittedName>
</protein>
<evidence type="ECO:0000313" key="5">
    <source>
        <dbReference type="EMBL" id="RRH71073.1"/>
    </source>
</evidence>
<dbReference type="CDD" id="cd00254">
    <property type="entry name" value="LT-like"/>
    <property type="match status" value="1"/>
</dbReference>
<evidence type="ECO:0000259" key="4">
    <source>
        <dbReference type="Pfam" id="PF01464"/>
    </source>
</evidence>
<comment type="similarity">
    <text evidence="2">Belongs to the virb1 family.</text>
</comment>
<organism evidence="5 6">
    <name type="scientific">Falsigemmobacter faecalis</name>
    <dbReference type="NCBI Taxonomy" id="2488730"/>
    <lineage>
        <taxon>Bacteria</taxon>
        <taxon>Pseudomonadati</taxon>
        <taxon>Pseudomonadota</taxon>
        <taxon>Alphaproteobacteria</taxon>
        <taxon>Rhodobacterales</taxon>
        <taxon>Paracoccaceae</taxon>
        <taxon>Falsigemmobacter</taxon>
    </lineage>
</organism>
<evidence type="ECO:0000256" key="1">
    <source>
        <dbReference type="ARBA" id="ARBA00007734"/>
    </source>
</evidence>
<dbReference type="Pfam" id="PF01464">
    <property type="entry name" value="SLT"/>
    <property type="match status" value="1"/>
</dbReference>
<feature type="chain" id="PRO_5018134158" evidence="3">
    <location>
        <begin position="41"/>
        <end position="238"/>
    </location>
</feature>
<evidence type="ECO:0000256" key="3">
    <source>
        <dbReference type="SAM" id="SignalP"/>
    </source>
</evidence>
<proteinExistence type="inferred from homology"/>
<reference evidence="5 6" key="1">
    <citation type="submission" date="2018-11" db="EMBL/GenBank/DDBJ databases">
        <title>Gemmobacter sp. nov., YIM 102744-1 draft genome.</title>
        <authorList>
            <person name="Li G."/>
            <person name="Jiang Y."/>
        </authorList>
    </citation>
    <scope>NUCLEOTIDE SEQUENCE [LARGE SCALE GENOMIC DNA]</scope>
    <source>
        <strain evidence="5 6">YIM 102744-1</strain>
    </source>
</reference>
<evidence type="ECO:0000313" key="6">
    <source>
        <dbReference type="Proteomes" id="UP000282125"/>
    </source>
</evidence>